<comment type="caution">
    <text evidence="2">The sequence shown here is derived from an EMBL/GenBank/DDBJ whole genome shotgun (WGS) entry which is preliminary data.</text>
</comment>
<name>A0ABT7WC48_9FLAO</name>
<sequence>MIPIYLVRNSFKTFLLLSGVLLMLSCASGQPDDPTLSPEEYAVVNDFYERSHLPLYHKTVNTSLPTSLSDYDSIYVRKRYPERSSDLVLNTLLPPETLQQVQEKLEESEELRFREEYLRHIELSSKKSGSVTISRPIVLDSIAIIRQIGITNDPVFILKKDSDGHWELRFTFFEDIESE</sequence>
<keyword evidence="3" id="KW-1185">Reference proteome</keyword>
<evidence type="ECO:0000256" key="1">
    <source>
        <dbReference type="SAM" id="SignalP"/>
    </source>
</evidence>
<feature type="chain" id="PRO_5046076901" description="Lipoprotein" evidence="1">
    <location>
        <begin position="32"/>
        <end position="179"/>
    </location>
</feature>
<protein>
    <recommendedName>
        <fullName evidence="4">Lipoprotein</fullName>
    </recommendedName>
</protein>
<evidence type="ECO:0000313" key="2">
    <source>
        <dbReference type="EMBL" id="MDM9630491.1"/>
    </source>
</evidence>
<keyword evidence="1" id="KW-0732">Signal</keyword>
<accession>A0ABT7WC48</accession>
<reference evidence="2" key="1">
    <citation type="submission" date="2023-06" db="EMBL/GenBank/DDBJ databases">
        <title>Robiginitalea aurantiacus sp. nov. and Algoriphagus sediminis sp. nov., isolated from coastal sediment.</title>
        <authorList>
            <person name="Zhou Z.Y."/>
            <person name="An J."/>
            <person name="Jia Y.W."/>
            <person name="Du Z.J."/>
        </authorList>
    </citation>
    <scope>NUCLEOTIDE SEQUENCE</scope>
    <source>
        <strain evidence="2">M39</strain>
    </source>
</reference>
<feature type="signal peptide" evidence="1">
    <location>
        <begin position="1"/>
        <end position="31"/>
    </location>
</feature>
<gene>
    <name evidence="2" type="ORF">QU605_03370</name>
</gene>
<dbReference type="RefSeq" id="WP_289723845.1">
    <property type="nucleotide sequence ID" value="NZ_JAUDUY010000001.1"/>
</dbReference>
<dbReference type="EMBL" id="JAUDUY010000001">
    <property type="protein sequence ID" value="MDM9630491.1"/>
    <property type="molecule type" value="Genomic_DNA"/>
</dbReference>
<dbReference type="Proteomes" id="UP001174839">
    <property type="component" value="Unassembled WGS sequence"/>
</dbReference>
<organism evidence="2 3">
    <name type="scientific">Robiginitalea aurantiaca</name>
    <dbReference type="NCBI Taxonomy" id="3056915"/>
    <lineage>
        <taxon>Bacteria</taxon>
        <taxon>Pseudomonadati</taxon>
        <taxon>Bacteroidota</taxon>
        <taxon>Flavobacteriia</taxon>
        <taxon>Flavobacteriales</taxon>
        <taxon>Flavobacteriaceae</taxon>
        <taxon>Robiginitalea</taxon>
    </lineage>
</organism>
<proteinExistence type="predicted"/>
<evidence type="ECO:0008006" key="4">
    <source>
        <dbReference type="Google" id="ProtNLM"/>
    </source>
</evidence>
<evidence type="ECO:0000313" key="3">
    <source>
        <dbReference type="Proteomes" id="UP001174839"/>
    </source>
</evidence>